<dbReference type="InterPro" id="IPR025684">
    <property type="entry name" value="SprA_N_dom"/>
</dbReference>
<keyword evidence="4" id="KW-1185">Reference proteome</keyword>
<feature type="domain" description="Gliding motility protein SprA N-terminal" evidence="2">
    <location>
        <begin position="176"/>
        <end position="474"/>
    </location>
</feature>
<dbReference type="NCBIfam" id="TIGR04189">
    <property type="entry name" value="surface_SprA"/>
    <property type="match status" value="1"/>
</dbReference>
<feature type="domain" description="Gliding motility protein SprA N-terminal" evidence="2">
    <location>
        <begin position="1215"/>
        <end position="1724"/>
    </location>
</feature>
<name>A0A3P1CUI1_9BACT</name>
<evidence type="ECO:0000313" key="4">
    <source>
        <dbReference type="Proteomes" id="UP000274271"/>
    </source>
</evidence>
<dbReference type="Proteomes" id="UP000274271">
    <property type="component" value="Unassembled WGS sequence"/>
</dbReference>
<evidence type="ECO:0000256" key="1">
    <source>
        <dbReference type="SAM" id="MobiDB-lite"/>
    </source>
</evidence>
<accession>A0A3P1CUI1</accession>
<proteinExistence type="predicted"/>
<protein>
    <submittedName>
        <fullName evidence="3">Cell surface protein SprA</fullName>
    </submittedName>
</protein>
<evidence type="ECO:0000313" key="3">
    <source>
        <dbReference type="EMBL" id="RRB16760.1"/>
    </source>
</evidence>
<dbReference type="InterPro" id="IPR026377">
    <property type="entry name" value="Cell_surface_SprA"/>
</dbReference>
<comment type="caution">
    <text evidence="3">The sequence shown here is derived from an EMBL/GenBank/DDBJ whole genome shotgun (WGS) entry which is preliminary data.</text>
</comment>
<reference evidence="3 4" key="1">
    <citation type="submission" date="2018-11" db="EMBL/GenBank/DDBJ databases">
        <authorList>
            <person name="Zhou Z."/>
            <person name="Wang G."/>
        </authorList>
    </citation>
    <scope>NUCLEOTIDE SEQUENCE [LARGE SCALE GENOMIC DNA]</scope>
    <source>
        <strain evidence="3 4">KCTC42998</strain>
    </source>
</reference>
<feature type="compositionally biased region" description="Polar residues" evidence="1">
    <location>
        <begin position="134"/>
        <end position="150"/>
    </location>
</feature>
<feature type="region of interest" description="Disordered" evidence="1">
    <location>
        <begin position="128"/>
        <end position="155"/>
    </location>
</feature>
<organism evidence="3 4">
    <name type="scientific">Larkinella knui</name>
    <dbReference type="NCBI Taxonomy" id="2025310"/>
    <lineage>
        <taxon>Bacteria</taxon>
        <taxon>Pseudomonadati</taxon>
        <taxon>Bacteroidota</taxon>
        <taxon>Cytophagia</taxon>
        <taxon>Cytophagales</taxon>
        <taxon>Spirosomataceae</taxon>
        <taxon>Larkinella</taxon>
    </lineage>
</organism>
<dbReference type="Pfam" id="PF14349">
    <property type="entry name" value="SprA_N"/>
    <property type="match status" value="2"/>
</dbReference>
<gene>
    <name evidence="3" type="primary">sprA</name>
    <name evidence="3" type="ORF">EHT87_00245</name>
</gene>
<evidence type="ECO:0000259" key="2">
    <source>
        <dbReference type="Pfam" id="PF14349"/>
    </source>
</evidence>
<sequence>MPLLECVESHRLTRLRLLNGRIGPRLVVLCALIIGSAWISPLAAQTPARRRTVSPADSIARARQDSIRATRSAERRPIIRWRDRYVSPFSVSMPKSPFLLRDPRAVSTDVQLNGANQISIRERIGGQPEATRPVSGTVTTPAATTGNAVGSTVGAPVPARPSVGLPYRPAETMSYENYNRLQNQRVQKSLWREYSARNDGQSAVSGRGLVPKLELPPVFDRLFGGNLVDFKPNGFVMLDFGYLYQFIDNPIIPVLQRRNGNFLFNEQININFNGKIGERLGVTANYDTKSSFNFENVLKLNYRPPVPTLPNANGLTNGLPALPTANGLTNGLPGVGSMVPSTIPQFQPQDPSIIQGLEAGNISWPLSSQLIPGVQNLFGLKTQLRFGKLYATVVASQQRSKQEEITIKGGALQKNYEIRVDTYDENRHFFLSQFFRNNYERALNRLPQIMSGVTITRLEVYVTNRTNTTTTLRNIVGFADLAEPQPFNRTNPNLQPLSSNPAGPADNTAGNGLFAKLRANTAIRQVDQVNFLLDGTFGFAKGVDYELLRGAKRLTETEFKFQPELGYISLVTPLRNDEVLAVSYEYTYQGRKYQVGELTEDYQSRQDNEVLILKLLKSSTIRNNTQLPMWNLMMKNIYSLNTSQINKQNFQLRVVYKDDLTGIDNPNLQEGVNLQNHPLVQVFNMDQVNAQLDRQPDGNFDFVEGVTVDSRYGRVIFPVLEPFGSFLERKFVAGSEDALKAKYVFNELYRTTLVDAQQVAGKNKFFLKGSYQSSTAGEVTLPYGVDEKSVQVTAGGVPLSPGIDFVVESQIGRVRFLNESLMNSGQEIKVRFERPDLFQNQIRRLIGTRLDYKLSPEVNLGMTAMNMRETPAGFLTRVAIGNEPVNNTILGFDAMIRKDSRFLTRMLDGLPLIQTKELSNIAFQGEVAQLFPGVAPRVNNNAFIDDFEAARTLYDLTRQPTRWRLGSTPTTPERAFPQGTFADPLAYAYNRARISVYTVDNTFSTANTVGSSRAPQSNLTDNDLKNFYEQFFLSNELFKGRSARLVNLPENILDVAYFPKERGMYNFNPNLAPDGRLAGDPKKNFGSVMRAITSDADFDNANIENIDFWLMDPFLGVTDTTYATIHDGFENKANRTGGKLVFNLGDLSEDVIKDGRYNFENGLAIPNGLSPDSTAWGRVTRSQFVTQAFDNNSRPQQDVGLDGLSNRDENRFFKTYIDQVSPRLNAQARERLLSDPANDDFIFYYGQRADSVKHIVSRYKQYMGMENNSPELQDRNQLVTPASTTLPDIEDLNTDNTINDNEAYYEYEVDLRPGQLAVGKGYIVDKVDVQTKAGKSVTWYLFRIPVRDNPRKVGNINGFKSVRFARMYLTDFEEPVVLRFAQLQMTSNQYRKYTGDLSARGLQEVPEPYDAQFKVTAVNIEENSAPGTNKYIYRVPPGFQRDRDFTQINQVELNEQSMSLSVTNLRDGDSRAAFKNTNTDLLFRERLKMFIHMHNEERESGQVSAFVRFGTDFTDNYYEIEIPKLVNTPEGSQPDDVVWPAANDLDIAIDELINLKAEKNRQFTRSSAQPFSMPSADGHYNLTVVGNPDLSAVQIIMIGVRNPKSPDEQAKSFTIWVDELRANGFDQTAGRAAVGVLNAKLADVATVTASGKITTFGFGGVQQRISERSRETTSEYGVQSQISVDKLLPEKWGLRIPLYVNYDQRLIQPHFNPLDPDTPLETTLSTLNENERDRYRRLVEDRSVRRGFNLSNFRKVKTNPNARSHFYDFENLSFTYAFNEATRTNILTEQFVQKQTRGGIAYVYSAQPKPFEPFKRFQALERPYLRWLRDFNLTLLPTQVSVRGEVDRSFIKTQLRNSELTTEGMVPQFEKYFWFNRYYDLQWNLTRNLIVTYNARSNAIIDEPAGDLNTQAKIDSVWANARRFGRTKNFEQNIRTTYRMPLDKLPLLDWIAADLTYNIGYQFQANSFGITDTLNVPFGNTIRNSREWGVQGRVDFIRLYNKIKSLRFANTPSVPRKNFTRNPGDIEEIQRSESRVLKSFVRTLLTIRGINFNYTVQESTLLPGFLPTPRFFGLSRENAPGLGFVLGSQDRNINRKAAERGWLSKSTVLNQPFTQTLGKKFDARTTLEPFKDFRITVEARLTRQDSYQEVYRVDTTGGSFTSLSPYRNGQFSMSFLSFKTAFSKLNKDNSSPIFDKFAEYRKIILNRLMQLNPEKGGKYDLTSQDVLIPAFFAAYSGKDPNTVKINPFLRFPLPNWRVDYNGLSQLKPFRKLFSAFTLSHSYNSTYSVGNFTSSLDYEAAYVNLAVMGYPLASRYTEQNQFVPIFVMSTITMTERFAPLLGITFRTQSKISGGLEYNQDRSVALNLSNAQVAELSNKDITFRFGFTKTNFRIPFKINGAYQRLKNDLTFNCNLTFRDTRTVQRKFDDSVLSAPTNENGVGEQIITAGNVNFQLRPQVSYVVSRRLNVQLYFDRTFNDPLVSNSFRRATTAGGVQVRFNLAE</sequence>
<dbReference type="OrthoDB" id="9806090at2"/>
<dbReference type="EMBL" id="RQJP01000001">
    <property type="protein sequence ID" value="RRB16760.1"/>
    <property type="molecule type" value="Genomic_DNA"/>
</dbReference>